<dbReference type="RefSeq" id="WP_353712251.1">
    <property type="nucleotide sequence ID" value="NZ_CP159279.1"/>
</dbReference>
<dbReference type="Pfam" id="PF04107">
    <property type="entry name" value="GCS2"/>
    <property type="match status" value="1"/>
</dbReference>
<evidence type="ECO:0000256" key="2">
    <source>
        <dbReference type="ARBA" id="ARBA00022741"/>
    </source>
</evidence>
<dbReference type="SUPFAM" id="SSF55931">
    <property type="entry name" value="Glutamine synthetase/guanido kinase"/>
    <property type="match status" value="1"/>
</dbReference>
<dbReference type="HAMAP" id="MF_02034">
    <property type="entry name" value="EgtA"/>
    <property type="match status" value="1"/>
</dbReference>
<comment type="similarity">
    <text evidence="5 6">Belongs to the glutamate--cysteine ligase type 2 family. EgtA subfamily.</text>
</comment>
<evidence type="ECO:0000256" key="1">
    <source>
        <dbReference type="ARBA" id="ARBA00022598"/>
    </source>
</evidence>
<dbReference type="InterPro" id="IPR014746">
    <property type="entry name" value="Gln_synth/guanido_kin_cat_dom"/>
</dbReference>
<dbReference type="Gene3D" id="3.30.590.20">
    <property type="match status" value="1"/>
</dbReference>
<evidence type="ECO:0000256" key="4">
    <source>
        <dbReference type="ARBA" id="ARBA00048819"/>
    </source>
</evidence>
<dbReference type="GO" id="GO:0005524">
    <property type="term" value="F:ATP binding"/>
    <property type="evidence" value="ECO:0007669"/>
    <property type="project" value="UniProtKB-UniRule"/>
</dbReference>
<name>A0AAU8ERL3_9MICC</name>
<dbReference type="EC" id="6.3.2.2" evidence="5"/>
<evidence type="ECO:0000256" key="5">
    <source>
        <dbReference type="HAMAP-Rule" id="MF_02034"/>
    </source>
</evidence>
<comment type="pathway">
    <text evidence="5">Amino-acid biosynthesis; ergothioneine biosynthesis.</text>
</comment>
<dbReference type="GO" id="GO:0006750">
    <property type="term" value="P:glutathione biosynthetic process"/>
    <property type="evidence" value="ECO:0007669"/>
    <property type="project" value="UniProtKB-UniRule"/>
</dbReference>
<organism evidence="7">
    <name type="scientific">Arthrobacter sp. K5</name>
    <dbReference type="NCBI Taxonomy" id="2839623"/>
    <lineage>
        <taxon>Bacteria</taxon>
        <taxon>Bacillati</taxon>
        <taxon>Actinomycetota</taxon>
        <taxon>Actinomycetes</taxon>
        <taxon>Micrococcales</taxon>
        <taxon>Micrococcaceae</taxon>
        <taxon>Arthrobacter</taxon>
    </lineage>
</organism>
<keyword evidence="3 5" id="KW-0067">ATP-binding</keyword>
<proteinExistence type="inferred from homology"/>
<keyword evidence="2 5" id="KW-0547">Nucleotide-binding</keyword>
<dbReference type="GO" id="GO:0052699">
    <property type="term" value="P:ergothioneine biosynthetic process"/>
    <property type="evidence" value="ECO:0007669"/>
    <property type="project" value="UniProtKB-UniRule"/>
</dbReference>
<gene>
    <name evidence="5 7" type="primary">egtA</name>
    <name evidence="7" type="ORF">ABRP34_03300</name>
</gene>
<comment type="catalytic activity">
    <reaction evidence="4 5 6">
        <text>L-cysteine + L-glutamate + ATP = gamma-L-glutamyl-L-cysteine + ADP + phosphate + H(+)</text>
        <dbReference type="Rhea" id="RHEA:13285"/>
        <dbReference type="ChEBI" id="CHEBI:15378"/>
        <dbReference type="ChEBI" id="CHEBI:29985"/>
        <dbReference type="ChEBI" id="CHEBI:30616"/>
        <dbReference type="ChEBI" id="CHEBI:35235"/>
        <dbReference type="ChEBI" id="CHEBI:43474"/>
        <dbReference type="ChEBI" id="CHEBI:58173"/>
        <dbReference type="ChEBI" id="CHEBI:456216"/>
        <dbReference type="EC" id="6.3.2.2"/>
    </reaction>
</comment>
<dbReference type="InterPro" id="IPR035434">
    <property type="entry name" value="GCL_bact_plant"/>
</dbReference>
<evidence type="ECO:0000256" key="6">
    <source>
        <dbReference type="PIRNR" id="PIRNR017901"/>
    </source>
</evidence>
<comment type="function">
    <text evidence="5">Catalyzes the synthesis of gamma-glutamylcysteine (gamma-GC). This compound is used as substrate for the biosynthesis of the low-molecular thiol compound ergothioneine.</text>
</comment>
<dbReference type="EMBL" id="CP159279">
    <property type="protein sequence ID" value="XCH12056.1"/>
    <property type="molecule type" value="Genomic_DNA"/>
</dbReference>
<evidence type="ECO:0000256" key="3">
    <source>
        <dbReference type="ARBA" id="ARBA00022840"/>
    </source>
</evidence>
<accession>A0AAU8ERL3</accession>
<evidence type="ECO:0000313" key="7">
    <source>
        <dbReference type="EMBL" id="XCH12056.1"/>
    </source>
</evidence>
<keyword evidence="1 5" id="KW-0436">Ligase</keyword>
<dbReference type="PANTHER" id="PTHR34378:SF1">
    <property type="entry name" value="GLUTAMATE--CYSTEINE LIGASE, CHLOROPLASTIC"/>
    <property type="match status" value="1"/>
</dbReference>
<dbReference type="PANTHER" id="PTHR34378">
    <property type="entry name" value="GLUTAMATE--CYSTEINE LIGASE, CHLOROPLASTIC"/>
    <property type="match status" value="1"/>
</dbReference>
<reference evidence="7" key="1">
    <citation type="submission" date="2024-06" db="EMBL/GenBank/DDBJ databases">
        <title>Biodegradation of dimethachlon by Arthrobacter sp. K5: mechanistic insights and ecological implications.</title>
        <authorList>
            <person name="Hu S."/>
            <person name="Lu P."/>
        </authorList>
    </citation>
    <scope>NUCLEOTIDE SEQUENCE</scope>
    <source>
        <strain evidence="7">K5</strain>
    </source>
</reference>
<dbReference type="PIRSF" id="PIRSF017901">
    <property type="entry name" value="GCL"/>
    <property type="match status" value="1"/>
</dbReference>
<sequence length="430" mass="46334">MNSALQAGRDIRPLSESEAEVYVASVCFKTGPPGAAGVEVERVVHDVVDPQIPVPVARLSAAMAASPGPLPGGGVITFEPGGQLEVSSACAPGLPALVAATRADLAAVAARLSRAGLCFGPMALDPGRPAVRSLAHPRYASMERHFDRFGPAGRTMMCSTASLQVSLEAGFDTPGSTGAVQRWHRLHNLLPVFVAMFANSPFLHGIPSGWHSNRQRTWLDIDPTRTGAVPRSEDPRQAWARYALDALVLCIPSEEACWDPPRELTMRDWLQGRGPRPATLADLNYHLTTLFPPVRPRGFMELRVIDAQAGHDWEPVTAIVTALMDDELAADLAADACEPLAALTDPMRTAARDALTDPVLAAAAIRCAEAALMALPRLGADASTRRRAERFVERNTGRSRCPADERLDVWRRTGSWFARPEPDEEADNAE</sequence>
<dbReference type="NCBIfam" id="TIGR03444">
    <property type="entry name" value="EgtA_Cys_ligase"/>
    <property type="match status" value="1"/>
</dbReference>
<dbReference type="AlphaFoldDB" id="A0AAU8ERL3"/>
<dbReference type="GO" id="GO:0004357">
    <property type="term" value="F:glutamate-cysteine ligase activity"/>
    <property type="evidence" value="ECO:0007669"/>
    <property type="project" value="UniProtKB-UniRule"/>
</dbReference>
<dbReference type="InterPro" id="IPR017809">
    <property type="entry name" value="EgtA_Actinobacteria"/>
</dbReference>
<dbReference type="InterPro" id="IPR006336">
    <property type="entry name" value="GCS2"/>
</dbReference>
<protein>
    <recommendedName>
        <fullName evidence="5">Glutamate--cysteine ligase EgtA</fullName>
        <ecNumber evidence="5">6.3.2.2</ecNumber>
    </recommendedName>
    <alternativeName>
        <fullName evidence="5">Gamma-glutamylcysteine synthase</fullName>
        <shortName evidence="5">GCS</shortName>
        <shortName evidence="5">Gamma-ECS</shortName>
    </alternativeName>
</protein>